<reference evidence="11 12" key="1">
    <citation type="submission" date="2019-10" db="EMBL/GenBank/DDBJ databases">
        <authorList>
            <person name="Palmer J.M."/>
        </authorList>
    </citation>
    <scope>NUCLEOTIDE SEQUENCE [LARGE SCALE GENOMIC DNA]</scope>
    <source>
        <strain evidence="11 12">TWF718</strain>
    </source>
</reference>
<feature type="domain" description="Serine/threonine-protein kinase haspin C-terminal" evidence="10">
    <location>
        <begin position="616"/>
        <end position="718"/>
    </location>
</feature>
<keyword evidence="5" id="KW-0418">Kinase</keyword>
<dbReference type="GO" id="GO:0072354">
    <property type="term" value="F:histone H3T3 kinase activity"/>
    <property type="evidence" value="ECO:0007669"/>
    <property type="project" value="TreeGrafter"/>
</dbReference>
<keyword evidence="12" id="KW-1185">Reference proteome</keyword>
<evidence type="ECO:0000313" key="12">
    <source>
        <dbReference type="Proteomes" id="UP001313282"/>
    </source>
</evidence>
<feature type="region of interest" description="Disordered" evidence="9">
    <location>
        <begin position="234"/>
        <end position="277"/>
    </location>
</feature>
<evidence type="ECO:0000256" key="2">
    <source>
        <dbReference type="ARBA" id="ARBA00022527"/>
    </source>
</evidence>
<dbReference type="Proteomes" id="UP001313282">
    <property type="component" value="Unassembled WGS sequence"/>
</dbReference>
<feature type="compositionally biased region" description="Acidic residues" evidence="9">
    <location>
        <begin position="260"/>
        <end position="277"/>
    </location>
</feature>
<comment type="caution">
    <text evidence="11">The sequence shown here is derived from an EMBL/GenBank/DDBJ whole genome shotgun (WGS) entry which is preliminary data.</text>
</comment>
<evidence type="ECO:0000256" key="3">
    <source>
        <dbReference type="ARBA" id="ARBA00022679"/>
    </source>
</evidence>
<feature type="compositionally biased region" description="Low complexity" evidence="9">
    <location>
        <begin position="41"/>
        <end position="52"/>
    </location>
</feature>
<dbReference type="InterPro" id="IPR024604">
    <property type="entry name" value="GSG2_C"/>
</dbReference>
<dbReference type="GO" id="GO:0005737">
    <property type="term" value="C:cytoplasm"/>
    <property type="evidence" value="ECO:0007669"/>
    <property type="project" value="TreeGrafter"/>
</dbReference>
<keyword evidence="6" id="KW-0067">ATP-binding</keyword>
<evidence type="ECO:0000259" key="10">
    <source>
        <dbReference type="SMART" id="SM01331"/>
    </source>
</evidence>
<evidence type="ECO:0000256" key="8">
    <source>
        <dbReference type="ARBA" id="ARBA00048679"/>
    </source>
</evidence>
<organism evidence="11 12">
    <name type="scientific">Orbilia javanica</name>
    <dbReference type="NCBI Taxonomy" id="47235"/>
    <lineage>
        <taxon>Eukaryota</taxon>
        <taxon>Fungi</taxon>
        <taxon>Dikarya</taxon>
        <taxon>Ascomycota</taxon>
        <taxon>Pezizomycotina</taxon>
        <taxon>Orbiliomycetes</taxon>
        <taxon>Orbiliales</taxon>
        <taxon>Orbiliaceae</taxon>
        <taxon>Orbilia</taxon>
    </lineage>
</organism>
<keyword evidence="2" id="KW-0723">Serine/threonine-protein kinase</keyword>
<comment type="catalytic activity">
    <reaction evidence="8">
        <text>L-seryl-[protein] + ATP = O-phospho-L-seryl-[protein] + ADP + H(+)</text>
        <dbReference type="Rhea" id="RHEA:17989"/>
        <dbReference type="Rhea" id="RHEA-COMP:9863"/>
        <dbReference type="Rhea" id="RHEA-COMP:11604"/>
        <dbReference type="ChEBI" id="CHEBI:15378"/>
        <dbReference type="ChEBI" id="CHEBI:29999"/>
        <dbReference type="ChEBI" id="CHEBI:30616"/>
        <dbReference type="ChEBI" id="CHEBI:83421"/>
        <dbReference type="ChEBI" id="CHEBI:456216"/>
        <dbReference type="EC" id="2.7.11.1"/>
    </reaction>
</comment>
<name>A0AAN8MWE5_9PEZI</name>
<accession>A0AAN8MWE5</accession>
<feature type="compositionally biased region" description="Pro residues" evidence="9">
    <location>
        <begin position="93"/>
        <end position="112"/>
    </location>
</feature>
<evidence type="ECO:0000256" key="7">
    <source>
        <dbReference type="ARBA" id="ARBA00047899"/>
    </source>
</evidence>
<evidence type="ECO:0000313" key="11">
    <source>
        <dbReference type="EMBL" id="KAK6342774.1"/>
    </source>
</evidence>
<keyword evidence="3" id="KW-0808">Transferase</keyword>
<feature type="region of interest" description="Disordered" evidence="9">
    <location>
        <begin position="330"/>
        <end position="356"/>
    </location>
</feature>
<dbReference type="GO" id="GO:0005634">
    <property type="term" value="C:nucleus"/>
    <property type="evidence" value="ECO:0007669"/>
    <property type="project" value="TreeGrafter"/>
</dbReference>
<feature type="compositionally biased region" description="Acidic residues" evidence="9">
    <location>
        <begin position="60"/>
        <end position="69"/>
    </location>
</feature>
<dbReference type="SUPFAM" id="SSF56112">
    <property type="entry name" value="Protein kinase-like (PK-like)"/>
    <property type="match status" value="1"/>
</dbReference>
<dbReference type="GO" id="GO:0000278">
    <property type="term" value="P:mitotic cell cycle"/>
    <property type="evidence" value="ECO:0007669"/>
    <property type="project" value="TreeGrafter"/>
</dbReference>
<dbReference type="Gene3D" id="3.30.200.20">
    <property type="entry name" value="Phosphorylase Kinase, domain 1"/>
    <property type="match status" value="1"/>
</dbReference>
<sequence>MPTAKKYGTARRSGTLTKAFRGSARAWDSQRKPQGLLMQKPASGVPAPASSARGHGSDNDGNDSDDSFELESPPESPLVERAVASARKSLPRPASPSSPLPPSQVPSTPPPSQIQDASPIIPASLRSRQPLVQKLDNNLNKLPSTPKNRKSYARRESSRVPKTEAEEETAPAVCQTIAIEPEDIENKKVLAIEAQEEEEEVVVLGQENDLPSPQPSSVKVKETFAVEIVSSRRSIAPPSVPNQIETEEEEGGEFEAMGTESEEEAEEYEEEYDEDDVQEIEEYDETVFLSPEKRGELHNEARRRGRFQGPALALNDPLIGGIRALNLHSPSITPTKSTEPDTITPVPKTEKKPKGLITPPLDEIPALHADSKVFTLLPVCDQQRIVTYTEYLQTISSDFSHIKKIGESSFAEVYIHKRDDGRSVVLKLVPLAQENNATEVLQELKTTRALSPIPGFIKYLGCQVVCSRVPPELEAAWRVWEVKNNERYNPTDRVFGDTTYHAIIALEDGGCSLDEAVWTTWDVPLEIFRQTIKAFAQAEREREFEHRDLHLGNILVRDLKKEREGGIGEDTGVGRNLEITHAGFEDVVVTMIDYTLSRAKIPEEFGGGIAYMEMEEGMFEVTGLYQFDMYRMVRDEVLQVAADAAGNIKNGSRRSERINKPDWTLHCPRSNVIWLHFLIKRLIRSDDGRRNDGKLRIWKPSKAKKNQFDLSCWGQVMRIHEVLDMEVDEEWKFAGAVDIERWCEEEGLFEVLDQERERRCEGVGKEKEEVVVSKEKKEVVRRSARLRK</sequence>
<dbReference type="PANTHER" id="PTHR24419:SF18">
    <property type="entry name" value="SERINE_THREONINE-PROTEIN KINASE HASPIN"/>
    <property type="match status" value="1"/>
</dbReference>
<dbReference type="EC" id="2.7.11.1" evidence="1"/>
<dbReference type="AlphaFoldDB" id="A0AAN8MWE5"/>
<dbReference type="InterPro" id="IPR011009">
    <property type="entry name" value="Kinase-like_dom_sf"/>
</dbReference>
<dbReference type="SMART" id="SM01331">
    <property type="entry name" value="DUF3635"/>
    <property type="match status" value="1"/>
</dbReference>
<evidence type="ECO:0000256" key="5">
    <source>
        <dbReference type="ARBA" id="ARBA00022777"/>
    </source>
</evidence>
<dbReference type="GO" id="GO:0005524">
    <property type="term" value="F:ATP binding"/>
    <property type="evidence" value="ECO:0007669"/>
    <property type="project" value="UniProtKB-KW"/>
</dbReference>
<protein>
    <recommendedName>
        <fullName evidence="1">non-specific serine/threonine protein kinase</fullName>
        <ecNumber evidence="1">2.7.11.1</ecNumber>
    </recommendedName>
</protein>
<dbReference type="GO" id="GO:0035556">
    <property type="term" value="P:intracellular signal transduction"/>
    <property type="evidence" value="ECO:0007669"/>
    <property type="project" value="TreeGrafter"/>
</dbReference>
<dbReference type="EMBL" id="JAVHNR010000005">
    <property type="protein sequence ID" value="KAK6342774.1"/>
    <property type="molecule type" value="Genomic_DNA"/>
</dbReference>
<dbReference type="Gene3D" id="1.10.510.10">
    <property type="entry name" value="Transferase(Phosphotransferase) domain 1"/>
    <property type="match status" value="1"/>
</dbReference>
<dbReference type="PANTHER" id="PTHR24419">
    <property type="entry name" value="INTERLEUKIN-1 RECEPTOR-ASSOCIATED KINASE"/>
    <property type="match status" value="1"/>
</dbReference>
<feature type="compositionally biased region" description="Polar residues" evidence="9">
    <location>
        <begin position="135"/>
        <end position="146"/>
    </location>
</feature>
<keyword evidence="4" id="KW-0547">Nucleotide-binding</keyword>
<feature type="compositionally biased region" description="Polar residues" evidence="9">
    <location>
        <begin position="330"/>
        <end position="341"/>
    </location>
</feature>
<comment type="catalytic activity">
    <reaction evidence="7">
        <text>L-threonyl-[protein] + ATP = O-phospho-L-threonyl-[protein] + ADP + H(+)</text>
        <dbReference type="Rhea" id="RHEA:46608"/>
        <dbReference type="Rhea" id="RHEA-COMP:11060"/>
        <dbReference type="Rhea" id="RHEA-COMP:11605"/>
        <dbReference type="ChEBI" id="CHEBI:15378"/>
        <dbReference type="ChEBI" id="CHEBI:30013"/>
        <dbReference type="ChEBI" id="CHEBI:30616"/>
        <dbReference type="ChEBI" id="CHEBI:61977"/>
        <dbReference type="ChEBI" id="CHEBI:456216"/>
        <dbReference type="EC" id="2.7.11.1"/>
    </reaction>
</comment>
<dbReference type="Pfam" id="PF12330">
    <property type="entry name" value="Haspin_kinase"/>
    <property type="match status" value="1"/>
</dbReference>
<gene>
    <name evidence="11" type="ORF">TWF718_008161</name>
</gene>
<feature type="region of interest" description="Disordered" evidence="9">
    <location>
        <begin position="1"/>
        <end position="172"/>
    </location>
</feature>
<proteinExistence type="predicted"/>
<evidence type="ECO:0000256" key="4">
    <source>
        <dbReference type="ARBA" id="ARBA00022741"/>
    </source>
</evidence>
<feature type="compositionally biased region" description="Basic and acidic residues" evidence="9">
    <location>
        <begin position="153"/>
        <end position="164"/>
    </location>
</feature>
<evidence type="ECO:0000256" key="1">
    <source>
        <dbReference type="ARBA" id="ARBA00012513"/>
    </source>
</evidence>
<evidence type="ECO:0000256" key="6">
    <source>
        <dbReference type="ARBA" id="ARBA00022840"/>
    </source>
</evidence>
<evidence type="ECO:0000256" key="9">
    <source>
        <dbReference type="SAM" id="MobiDB-lite"/>
    </source>
</evidence>